<feature type="compositionally biased region" description="Acidic residues" evidence="1">
    <location>
        <begin position="174"/>
        <end position="183"/>
    </location>
</feature>
<keyword evidence="3" id="KW-1185">Reference proteome</keyword>
<protein>
    <submittedName>
        <fullName evidence="2">Uncharacterized protein</fullName>
    </submittedName>
</protein>
<sequence length="202" mass="23127">MSRAKEIQEKLDLQAKLQVSFSKTNEKVLEWLNPGKGEEEDDKIEKDGNELIDSRKAFFNLPLVQTGSGINFSTATNFESKPEDIYTIGDFINTEKKINTLAKQKSRSQRDSSGRGSIYRVAKDDTKAMVTLKRKMRQGNRNNRYENKNEPHNLKGNKNGYKAENKPQDQYCDNADDASDYSSDEEKMVAERSKKKSLNLLF</sequence>
<dbReference type="Pfam" id="PF10863">
    <property type="entry name" value="NOP19"/>
    <property type="match status" value="1"/>
</dbReference>
<feature type="region of interest" description="Disordered" evidence="1">
    <location>
        <begin position="135"/>
        <end position="202"/>
    </location>
</feature>
<dbReference type="OMA" id="NNMYRIT"/>
<gene>
    <name evidence="2" type="primary">TPHA0A05320</name>
    <name evidence="2" type="ordered locus">TPHA_0A05320</name>
</gene>
<organism evidence="2 3">
    <name type="scientific">Tetrapisispora phaffii (strain ATCC 24235 / CBS 4417 / NBRC 1672 / NRRL Y-8282 / UCD 70-5)</name>
    <name type="common">Yeast</name>
    <name type="synonym">Fabospora phaffii</name>
    <dbReference type="NCBI Taxonomy" id="1071381"/>
    <lineage>
        <taxon>Eukaryota</taxon>
        <taxon>Fungi</taxon>
        <taxon>Dikarya</taxon>
        <taxon>Ascomycota</taxon>
        <taxon>Saccharomycotina</taxon>
        <taxon>Saccharomycetes</taxon>
        <taxon>Saccharomycetales</taxon>
        <taxon>Saccharomycetaceae</taxon>
        <taxon>Tetrapisispora</taxon>
    </lineage>
</organism>
<dbReference type="KEGG" id="tpf:TPHA_0A05320"/>
<name>G8BNX8_TETPH</name>
<dbReference type="eggNOG" id="ENOG502S1GY">
    <property type="taxonomic scope" value="Eukaryota"/>
</dbReference>
<dbReference type="GO" id="GO:0005654">
    <property type="term" value="C:nucleoplasm"/>
    <property type="evidence" value="ECO:0007669"/>
    <property type="project" value="EnsemblFungi"/>
</dbReference>
<dbReference type="RefSeq" id="XP_003684040.1">
    <property type="nucleotide sequence ID" value="XM_003683992.1"/>
</dbReference>
<dbReference type="AlphaFoldDB" id="G8BNX8"/>
<dbReference type="GO" id="GO:0000447">
    <property type="term" value="P:endonucleolytic cleavage in ITS1 to separate SSU-rRNA from 5.8S rRNA and LSU-rRNA from tricistronic rRNA transcript (SSU-rRNA, 5.8S rRNA, LSU-rRNA)"/>
    <property type="evidence" value="ECO:0007669"/>
    <property type="project" value="EnsemblFungi"/>
</dbReference>
<evidence type="ECO:0000313" key="3">
    <source>
        <dbReference type="Proteomes" id="UP000005666"/>
    </source>
</evidence>
<evidence type="ECO:0000256" key="1">
    <source>
        <dbReference type="SAM" id="MobiDB-lite"/>
    </source>
</evidence>
<dbReference type="InterPro" id="IPR022592">
    <property type="entry name" value="Nucleolar_19"/>
</dbReference>
<dbReference type="GO" id="GO:0000480">
    <property type="term" value="P:endonucleolytic cleavage in 5'-ETS of tricistronic rRNA transcript (SSU-rRNA, 5.8S rRNA, LSU-rRNA)"/>
    <property type="evidence" value="ECO:0007669"/>
    <property type="project" value="EnsemblFungi"/>
</dbReference>
<dbReference type="GeneID" id="11532677"/>
<reference evidence="2 3" key="1">
    <citation type="journal article" date="2011" name="Proc. Natl. Acad. Sci. U.S.A.">
        <title>Evolutionary erosion of yeast sex chromosomes by mating-type switching accidents.</title>
        <authorList>
            <person name="Gordon J.L."/>
            <person name="Armisen D."/>
            <person name="Proux-Wera E."/>
            <person name="Oheigeartaigh S.S."/>
            <person name="Byrne K.P."/>
            <person name="Wolfe K.H."/>
        </authorList>
    </citation>
    <scope>NUCLEOTIDE SEQUENCE [LARGE SCALE GENOMIC DNA]</scope>
    <source>
        <strain evidence="3">ATCC 24235 / CBS 4417 / NBRC 1672 / NRRL Y-8282 / UCD 70-5</strain>
    </source>
</reference>
<dbReference type="HOGENOM" id="CLU_094334_0_0_1"/>
<dbReference type="GO" id="GO:0000472">
    <property type="term" value="P:endonucleolytic cleavage to generate mature 5'-end of SSU-rRNA from (SSU-rRNA, 5.8S rRNA, LSU-rRNA)"/>
    <property type="evidence" value="ECO:0007669"/>
    <property type="project" value="EnsemblFungi"/>
</dbReference>
<accession>G8BNX8</accession>
<evidence type="ECO:0000313" key="2">
    <source>
        <dbReference type="EMBL" id="CCE61606.1"/>
    </source>
</evidence>
<dbReference type="GO" id="GO:0030686">
    <property type="term" value="C:90S preribosome"/>
    <property type="evidence" value="ECO:0007669"/>
    <property type="project" value="EnsemblFungi"/>
</dbReference>
<proteinExistence type="predicted"/>
<feature type="compositionally biased region" description="Basic residues" evidence="1">
    <location>
        <begin position="193"/>
        <end position="202"/>
    </location>
</feature>
<dbReference type="OrthoDB" id="4068385at2759"/>
<feature type="compositionally biased region" description="Basic and acidic residues" evidence="1">
    <location>
        <begin position="143"/>
        <end position="153"/>
    </location>
</feature>
<dbReference type="GO" id="GO:0032040">
    <property type="term" value="C:small-subunit processome"/>
    <property type="evidence" value="ECO:0007669"/>
    <property type="project" value="EnsemblFungi"/>
</dbReference>
<dbReference type="STRING" id="1071381.G8BNX8"/>
<dbReference type="EMBL" id="HE612856">
    <property type="protein sequence ID" value="CCE61606.1"/>
    <property type="molecule type" value="Genomic_DNA"/>
</dbReference>
<dbReference type="Proteomes" id="UP000005666">
    <property type="component" value="Chromosome 1"/>
</dbReference>